<feature type="compositionally biased region" description="Basic residues" evidence="1">
    <location>
        <begin position="42"/>
        <end position="54"/>
    </location>
</feature>
<organism evidence="2 3">
    <name type="scientific">Volvox africanus</name>
    <dbReference type="NCBI Taxonomy" id="51714"/>
    <lineage>
        <taxon>Eukaryota</taxon>
        <taxon>Viridiplantae</taxon>
        <taxon>Chlorophyta</taxon>
        <taxon>core chlorophytes</taxon>
        <taxon>Chlorophyceae</taxon>
        <taxon>CS clade</taxon>
        <taxon>Chlamydomonadales</taxon>
        <taxon>Volvocaceae</taxon>
        <taxon>Volvox</taxon>
    </lineage>
</organism>
<accession>A0ABQ5RPY5</accession>
<name>A0ABQ5RPY5_9CHLO</name>
<feature type="non-terminal residue" evidence="2">
    <location>
        <position position="1"/>
    </location>
</feature>
<comment type="caution">
    <text evidence="2">The sequence shown here is derived from an EMBL/GenBank/DDBJ whole genome shotgun (WGS) entry which is preliminary data.</text>
</comment>
<evidence type="ECO:0000313" key="3">
    <source>
        <dbReference type="Proteomes" id="UP001165090"/>
    </source>
</evidence>
<feature type="compositionally biased region" description="Polar residues" evidence="1">
    <location>
        <begin position="101"/>
        <end position="114"/>
    </location>
</feature>
<keyword evidence="3" id="KW-1185">Reference proteome</keyword>
<evidence type="ECO:0008006" key="4">
    <source>
        <dbReference type="Google" id="ProtNLM"/>
    </source>
</evidence>
<evidence type="ECO:0000313" key="2">
    <source>
        <dbReference type="EMBL" id="GLI59589.1"/>
    </source>
</evidence>
<gene>
    <name evidence="2" type="ORF">VaNZ11_001517</name>
</gene>
<dbReference type="Proteomes" id="UP001165090">
    <property type="component" value="Unassembled WGS sequence"/>
</dbReference>
<evidence type="ECO:0000256" key="1">
    <source>
        <dbReference type="SAM" id="MobiDB-lite"/>
    </source>
</evidence>
<feature type="region of interest" description="Disordered" evidence="1">
    <location>
        <begin position="35"/>
        <end position="212"/>
    </location>
</feature>
<feature type="compositionally biased region" description="Acidic residues" evidence="1">
    <location>
        <begin position="123"/>
        <end position="135"/>
    </location>
</feature>
<feature type="compositionally biased region" description="Basic and acidic residues" evidence="1">
    <location>
        <begin position="146"/>
        <end position="188"/>
    </location>
</feature>
<proteinExistence type="predicted"/>
<protein>
    <recommendedName>
        <fullName evidence="4">FACT complex subunit</fullName>
    </recommendedName>
</protein>
<reference evidence="2 3" key="1">
    <citation type="journal article" date="2023" name="IScience">
        <title>Expanded male sex-determining region conserved during the evolution of homothallism in the green alga Volvox.</title>
        <authorList>
            <person name="Yamamoto K."/>
            <person name="Matsuzaki R."/>
            <person name="Mahakham W."/>
            <person name="Heman W."/>
            <person name="Sekimoto H."/>
            <person name="Kawachi M."/>
            <person name="Minakuchi Y."/>
            <person name="Toyoda A."/>
            <person name="Nozaki H."/>
        </authorList>
    </citation>
    <scope>NUCLEOTIDE SEQUENCE [LARGE SCALE GENOMIC DNA]</scope>
    <source>
        <strain evidence="2 3">NIES-4468</strain>
    </source>
</reference>
<dbReference type="EMBL" id="BSDZ01000004">
    <property type="protein sequence ID" value="GLI59589.1"/>
    <property type="molecule type" value="Genomic_DNA"/>
</dbReference>
<feature type="compositionally biased region" description="Acidic residues" evidence="1">
    <location>
        <begin position="59"/>
        <end position="68"/>
    </location>
</feature>
<sequence>DSLIALNFKASNCVHFIYRKQTSQLQAVLPVPNLEADMGKSRGGKYHSKGKGPRKGAAEEDGSDEEEYEHQQRGLGGQRANVGMLPPSDSEDEGEEPSSKGAASSSQPDGQNKNAGKMPSSSSEDDDSDSDDDPTPEYLRTAPTARKKEPVAEPRSEEQVRKDLERLELIRKKREEDRQKRIMDEGWDRFAPISDTNRPPGHVPSDHPSKKE</sequence>